<sequence length="147" mass="16694">MRIHNENFEHVISMMFYGYKASSHNPECFSSSDLRIEMWAEACCNDIINKMRDQGYDPALIVPVISKPEIDLKYYPDANPALKQELDDEFGGFVVNNDLYMLGLRAWYADGHEYISQFGTPCDDENDGPFGGAFASEGDYYNYVGAL</sequence>
<name>A0ABY7XH91_9BACL</name>
<accession>A0ABY7XH91</accession>
<evidence type="ECO:0000313" key="2">
    <source>
        <dbReference type="Proteomes" id="UP001221519"/>
    </source>
</evidence>
<evidence type="ECO:0000313" key="1">
    <source>
        <dbReference type="EMBL" id="WDI05176.1"/>
    </source>
</evidence>
<organism evidence="1 2">
    <name type="scientific">Paenibacillus urinalis</name>
    <dbReference type="NCBI Taxonomy" id="521520"/>
    <lineage>
        <taxon>Bacteria</taxon>
        <taxon>Bacillati</taxon>
        <taxon>Bacillota</taxon>
        <taxon>Bacilli</taxon>
        <taxon>Bacillales</taxon>
        <taxon>Paenibacillaceae</taxon>
        <taxon>Paenibacillus</taxon>
    </lineage>
</organism>
<keyword evidence="1" id="KW-0614">Plasmid</keyword>
<dbReference type="EMBL" id="CP118109">
    <property type="protein sequence ID" value="WDI05176.1"/>
    <property type="molecule type" value="Genomic_DNA"/>
</dbReference>
<dbReference type="RefSeq" id="WP_047913053.1">
    <property type="nucleotide sequence ID" value="NZ_CP118109.1"/>
</dbReference>
<gene>
    <name evidence="1" type="ORF">PUW25_25545</name>
</gene>
<reference evidence="1 2" key="1">
    <citation type="submission" date="2023-02" db="EMBL/GenBank/DDBJ databases">
        <title>Pathogen: clinical or host-associated sample.</title>
        <authorList>
            <person name="Hergert J."/>
            <person name="Casey R."/>
            <person name="Wagner J."/>
            <person name="Young E.L."/>
            <person name="Oakeson K.F."/>
        </authorList>
    </citation>
    <scope>NUCLEOTIDE SEQUENCE [LARGE SCALE GENOMIC DNA]</scope>
    <source>
        <strain evidence="1 2">2022CK-00829</strain>
        <plasmid evidence="1 2">unnamed1</plasmid>
    </source>
</reference>
<geneLocation type="plasmid" evidence="1 2">
    <name>unnamed1</name>
</geneLocation>
<protein>
    <submittedName>
        <fullName evidence="1">Uncharacterized protein</fullName>
    </submittedName>
</protein>
<proteinExistence type="predicted"/>
<dbReference type="Proteomes" id="UP001221519">
    <property type="component" value="Plasmid unnamed1"/>
</dbReference>
<keyword evidence="2" id="KW-1185">Reference proteome</keyword>